<name>A0A1C7LSZ7_GRIFR</name>
<evidence type="ECO:0000256" key="1">
    <source>
        <dbReference type="SAM" id="MobiDB-lite"/>
    </source>
</evidence>
<organism evidence="2 3">
    <name type="scientific">Grifola frondosa</name>
    <name type="common">Maitake</name>
    <name type="synonym">Polyporus frondosus</name>
    <dbReference type="NCBI Taxonomy" id="5627"/>
    <lineage>
        <taxon>Eukaryota</taxon>
        <taxon>Fungi</taxon>
        <taxon>Dikarya</taxon>
        <taxon>Basidiomycota</taxon>
        <taxon>Agaricomycotina</taxon>
        <taxon>Agaricomycetes</taxon>
        <taxon>Polyporales</taxon>
        <taxon>Grifolaceae</taxon>
        <taxon>Grifola</taxon>
    </lineage>
</organism>
<dbReference type="Proteomes" id="UP000092993">
    <property type="component" value="Unassembled WGS sequence"/>
</dbReference>
<evidence type="ECO:0000313" key="2">
    <source>
        <dbReference type="EMBL" id="OBZ67975.1"/>
    </source>
</evidence>
<proteinExistence type="predicted"/>
<keyword evidence="3" id="KW-1185">Reference proteome</keyword>
<sequence>MGNEVDDPFLDFEPIDKNHFTNTPLVESPTSQEREDLNPVPPSLSFEEWMGGITEGATGPGVPGGDPPQRTPTRANAPDEQTPVELWLDNGSPATPTPHV</sequence>
<accession>A0A1C7LSZ7</accession>
<reference evidence="2 3" key="1">
    <citation type="submission" date="2016-03" db="EMBL/GenBank/DDBJ databases">
        <title>Whole genome sequencing of Grifola frondosa 9006-11.</title>
        <authorList>
            <person name="Min B."/>
            <person name="Park H."/>
            <person name="Kim J.-G."/>
            <person name="Cho H."/>
            <person name="Oh Y.-L."/>
            <person name="Kong W.-S."/>
            <person name="Choi I.-G."/>
        </authorList>
    </citation>
    <scope>NUCLEOTIDE SEQUENCE [LARGE SCALE GENOMIC DNA]</scope>
    <source>
        <strain evidence="2 3">9006-11</strain>
    </source>
</reference>
<dbReference type="AlphaFoldDB" id="A0A1C7LSZ7"/>
<feature type="compositionally biased region" description="Polar residues" evidence="1">
    <location>
        <begin position="20"/>
        <end position="31"/>
    </location>
</feature>
<dbReference type="EMBL" id="LUGG01000023">
    <property type="protein sequence ID" value="OBZ67975.1"/>
    <property type="molecule type" value="Genomic_DNA"/>
</dbReference>
<comment type="caution">
    <text evidence="2">The sequence shown here is derived from an EMBL/GenBank/DDBJ whole genome shotgun (WGS) entry which is preliminary data.</text>
</comment>
<feature type="region of interest" description="Disordered" evidence="1">
    <location>
        <begin position="1"/>
        <end position="100"/>
    </location>
</feature>
<gene>
    <name evidence="2" type="ORF">A0H81_12234</name>
</gene>
<evidence type="ECO:0000313" key="3">
    <source>
        <dbReference type="Proteomes" id="UP000092993"/>
    </source>
</evidence>
<protein>
    <submittedName>
        <fullName evidence="2">Uncharacterized protein</fullName>
    </submittedName>
</protein>
<feature type="compositionally biased region" description="Acidic residues" evidence="1">
    <location>
        <begin position="1"/>
        <end position="10"/>
    </location>
</feature>